<dbReference type="PROSITE" id="PS00198">
    <property type="entry name" value="4FE4S_FER_1"/>
    <property type="match status" value="1"/>
</dbReference>
<dbReference type="STRING" id="1121307.CLCY_6c01170"/>
<evidence type="ECO:0000256" key="2">
    <source>
        <dbReference type="ARBA" id="ARBA00022485"/>
    </source>
</evidence>
<keyword evidence="1" id="KW-0813">Transport</keyword>
<evidence type="ECO:0000256" key="5">
    <source>
        <dbReference type="ARBA" id="ARBA00023004"/>
    </source>
</evidence>
<dbReference type="PANTHER" id="PTHR30176:SF3">
    <property type="entry name" value="FERREDOXIN-TYPE PROTEIN NAPH"/>
    <property type="match status" value="1"/>
</dbReference>
<dbReference type="SUPFAM" id="SSF54862">
    <property type="entry name" value="4Fe-4S ferredoxins"/>
    <property type="match status" value="1"/>
</dbReference>
<feature type="transmembrane region" description="Helical" evidence="7">
    <location>
        <begin position="12"/>
        <end position="33"/>
    </location>
</feature>
<keyword evidence="7" id="KW-1133">Transmembrane helix</keyword>
<keyword evidence="5" id="KW-0408">Iron</keyword>
<evidence type="ECO:0000313" key="10">
    <source>
        <dbReference type="Proteomes" id="UP000036756"/>
    </source>
</evidence>
<dbReference type="InterPro" id="IPR017896">
    <property type="entry name" value="4Fe4S_Fe-S-bd"/>
</dbReference>
<evidence type="ECO:0000256" key="3">
    <source>
        <dbReference type="ARBA" id="ARBA00022723"/>
    </source>
</evidence>
<dbReference type="PANTHER" id="PTHR30176">
    <property type="entry name" value="FERREDOXIN-TYPE PROTEIN NAPH"/>
    <property type="match status" value="1"/>
</dbReference>
<keyword evidence="2" id="KW-0004">4Fe-4S</keyword>
<dbReference type="EMBL" id="LFVU01000002">
    <property type="protein sequence ID" value="KMT23236.1"/>
    <property type="molecule type" value="Genomic_DNA"/>
</dbReference>
<name>A0A0J8G6K2_CLOCY</name>
<feature type="domain" description="4Fe-4S ferredoxin-type" evidence="8">
    <location>
        <begin position="219"/>
        <end position="249"/>
    </location>
</feature>
<dbReference type="Pfam" id="PF04205">
    <property type="entry name" value="FMN_bind"/>
    <property type="match status" value="2"/>
</dbReference>
<evidence type="ECO:0000256" key="1">
    <source>
        <dbReference type="ARBA" id="ARBA00022448"/>
    </source>
</evidence>
<dbReference type="RefSeq" id="WP_048569313.1">
    <property type="nucleotide sequence ID" value="NZ_LFVU01000002.1"/>
</dbReference>
<feature type="transmembrane region" description="Helical" evidence="7">
    <location>
        <begin position="149"/>
        <end position="169"/>
    </location>
</feature>
<dbReference type="Proteomes" id="UP000036756">
    <property type="component" value="Unassembled WGS sequence"/>
</dbReference>
<keyword evidence="6" id="KW-0411">Iron-sulfur</keyword>
<proteinExistence type="predicted"/>
<comment type="caution">
    <text evidence="9">The sequence shown here is derived from an EMBL/GenBank/DDBJ whole genome shotgun (WGS) entry which is preliminary data.</text>
</comment>
<keyword evidence="4" id="KW-0249">Electron transport</keyword>
<protein>
    <submittedName>
        <fullName evidence="9">Polyferredoxin</fullName>
    </submittedName>
</protein>
<feature type="transmembrane region" description="Helical" evidence="7">
    <location>
        <begin position="106"/>
        <end position="126"/>
    </location>
</feature>
<gene>
    <name evidence="9" type="ORF">CLCY_6c01170</name>
</gene>
<dbReference type="SMART" id="SM00900">
    <property type="entry name" value="FMN_bind"/>
    <property type="match status" value="2"/>
</dbReference>
<dbReference type="GO" id="GO:0046872">
    <property type="term" value="F:metal ion binding"/>
    <property type="evidence" value="ECO:0007669"/>
    <property type="project" value="UniProtKB-KW"/>
</dbReference>
<feature type="transmembrane region" description="Helical" evidence="7">
    <location>
        <begin position="53"/>
        <end position="85"/>
    </location>
</feature>
<evidence type="ECO:0000256" key="4">
    <source>
        <dbReference type="ARBA" id="ARBA00022982"/>
    </source>
</evidence>
<dbReference type="GO" id="GO:0051539">
    <property type="term" value="F:4 iron, 4 sulfur cluster binding"/>
    <property type="evidence" value="ECO:0007669"/>
    <property type="project" value="UniProtKB-KW"/>
</dbReference>
<dbReference type="Pfam" id="PF12801">
    <property type="entry name" value="Fer4_5"/>
    <property type="match status" value="2"/>
</dbReference>
<evidence type="ECO:0000313" key="9">
    <source>
        <dbReference type="EMBL" id="KMT23236.1"/>
    </source>
</evidence>
<keyword evidence="7" id="KW-0812">Transmembrane</keyword>
<dbReference type="GO" id="GO:0005886">
    <property type="term" value="C:plasma membrane"/>
    <property type="evidence" value="ECO:0007669"/>
    <property type="project" value="TreeGrafter"/>
</dbReference>
<dbReference type="PROSITE" id="PS51379">
    <property type="entry name" value="4FE4S_FER_2"/>
    <property type="match status" value="1"/>
</dbReference>
<dbReference type="Gene3D" id="3.90.1010.20">
    <property type="match status" value="2"/>
</dbReference>
<keyword evidence="10" id="KW-1185">Reference proteome</keyword>
<reference evidence="9 10" key="1">
    <citation type="submission" date="2015-06" db="EMBL/GenBank/DDBJ databases">
        <title>Draft genome sequence of the purine-degrading Clostridium cylindrosporum HC-1 (DSM 605).</title>
        <authorList>
            <person name="Poehlein A."/>
            <person name="Schiel-Bengelsdorf B."/>
            <person name="Bengelsdorf F."/>
            <person name="Daniel R."/>
            <person name="Duerre P."/>
        </authorList>
    </citation>
    <scope>NUCLEOTIDE SEQUENCE [LARGE SCALE GENOMIC DNA]</scope>
    <source>
        <strain evidence="9 10">DSM 605</strain>
    </source>
</reference>
<organism evidence="9 10">
    <name type="scientific">Clostridium cylindrosporum DSM 605</name>
    <dbReference type="NCBI Taxonomy" id="1121307"/>
    <lineage>
        <taxon>Bacteria</taxon>
        <taxon>Bacillati</taxon>
        <taxon>Bacillota</taxon>
        <taxon>Clostridia</taxon>
        <taxon>Eubacteriales</taxon>
        <taxon>Clostridiaceae</taxon>
        <taxon>Clostridium</taxon>
    </lineage>
</organism>
<accession>A0A0J8G6K2</accession>
<keyword evidence="7" id="KW-0472">Membrane</keyword>
<evidence type="ECO:0000259" key="8">
    <source>
        <dbReference type="PROSITE" id="PS51379"/>
    </source>
</evidence>
<dbReference type="InterPro" id="IPR017900">
    <property type="entry name" value="4Fe4S_Fe_S_CS"/>
</dbReference>
<dbReference type="OrthoDB" id="9806398at2"/>
<dbReference type="InterPro" id="IPR007329">
    <property type="entry name" value="FMN-bd"/>
</dbReference>
<evidence type="ECO:0000256" key="7">
    <source>
        <dbReference type="SAM" id="Phobius"/>
    </source>
</evidence>
<keyword evidence="3" id="KW-0479">Metal-binding</keyword>
<sequence>MGKIQKIKIMRHIIQVIFLILFPGLITLAFSELKQIYLMIINGNFNIYNEFPILIEVLAIVPITIIFGRFFCGWICAFGSFNDYIYLISNKLFKIRFRVNEKVDSILKYFKFVVLLFIVVFIWTSGEKLFDTFSPWDAFAQIPQFSEAISKYTIGFILLGFIILGGMFVERFFCRYLCPLGAFFAIISRFRIFKINKPTEKCGSCKICTNNCSMGISLYKMEKVKSIECINCLQCVQVCPRKNAQMSICNGNINPVVASTVAITTLAGVYVVADKLGSKIASNNISDVSANNKVNGKKSITPKKAKYKDGTYTGVGEGFKPGLEVSVTVKNDKITSVEIVSNNETPKFAEKPFDMVPKEIIRTQSTKVDAVTGATMSSNGIMRAVENALQKASSSENKDNISQTAKYKDGTYTGVGEGFKPGLEVAVTIKKDKVVSIGILSNNETPKFSKEPFNVVPKEIITTQSTKVDAVTGATMTSNGIMSAVEDAMKKAQIN</sequence>
<dbReference type="InterPro" id="IPR051684">
    <property type="entry name" value="Electron_Trans/Redox"/>
</dbReference>
<dbReference type="PATRIC" id="fig|1121307.3.peg.2250"/>
<dbReference type="AlphaFoldDB" id="A0A0J8G6K2"/>
<dbReference type="GO" id="GO:0010181">
    <property type="term" value="F:FMN binding"/>
    <property type="evidence" value="ECO:0007669"/>
    <property type="project" value="InterPro"/>
</dbReference>
<evidence type="ECO:0000256" key="6">
    <source>
        <dbReference type="ARBA" id="ARBA00023014"/>
    </source>
</evidence>